<dbReference type="InterPro" id="IPR016461">
    <property type="entry name" value="COMT-like"/>
</dbReference>
<keyword evidence="2 7" id="KW-0808">Transferase</keyword>
<evidence type="ECO:0000256" key="1">
    <source>
        <dbReference type="ARBA" id="ARBA00022603"/>
    </source>
</evidence>
<feature type="domain" description="O-methyltransferase C-terminal" evidence="5">
    <location>
        <begin position="112"/>
        <end position="317"/>
    </location>
</feature>
<dbReference type="GO" id="GO:0032259">
    <property type="term" value="P:methylation"/>
    <property type="evidence" value="ECO:0007669"/>
    <property type="project" value="UniProtKB-KW"/>
</dbReference>
<dbReference type="SUPFAM" id="SSF46785">
    <property type="entry name" value="Winged helix' DNA-binding domain"/>
    <property type="match status" value="1"/>
</dbReference>
<dbReference type="InterPro" id="IPR012967">
    <property type="entry name" value="COMT_dimerisation"/>
</dbReference>
<dbReference type="EMBL" id="CP046171">
    <property type="protein sequence ID" value="QIS03283.1"/>
    <property type="molecule type" value="Genomic_DNA"/>
</dbReference>
<keyword evidence="3" id="KW-0949">S-adenosyl-L-methionine</keyword>
<evidence type="ECO:0000259" key="5">
    <source>
        <dbReference type="Pfam" id="PF00891"/>
    </source>
</evidence>
<dbReference type="InterPro" id="IPR029063">
    <property type="entry name" value="SAM-dependent_MTases_sf"/>
</dbReference>
<dbReference type="Pfam" id="PF00891">
    <property type="entry name" value="Methyltransf_2"/>
    <property type="match status" value="1"/>
</dbReference>
<evidence type="ECO:0000313" key="8">
    <source>
        <dbReference type="Proteomes" id="UP000501705"/>
    </source>
</evidence>
<dbReference type="GO" id="GO:0046983">
    <property type="term" value="F:protein dimerization activity"/>
    <property type="evidence" value="ECO:0007669"/>
    <property type="project" value="InterPro"/>
</dbReference>
<dbReference type="InterPro" id="IPR001077">
    <property type="entry name" value="COMT_C"/>
</dbReference>
<dbReference type="PROSITE" id="PS51683">
    <property type="entry name" value="SAM_OMT_II"/>
    <property type="match status" value="1"/>
</dbReference>
<protein>
    <submittedName>
        <fullName evidence="7">Methyltransferase domain-containing protein</fullName>
    </submittedName>
</protein>
<dbReference type="PANTHER" id="PTHR43712">
    <property type="entry name" value="PUTATIVE (AFU_ORTHOLOGUE AFUA_4G14580)-RELATED"/>
    <property type="match status" value="1"/>
</dbReference>
<keyword evidence="1 7" id="KW-0489">Methyltransferase</keyword>
<feature type="active site" description="Proton acceptor" evidence="4">
    <location>
        <position position="247"/>
    </location>
</feature>
<dbReference type="Gene3D" id="3.40.50.150">
    <property type="entry name" value="Vaccinia Virus protein VP39"/>
    <property type="match status" value="1"/>
</dbReference>
<evidence type="ECO:0000259" key="6">
    <source>
        <dbReference type="Pfam" id="PF08100"/>
    </source>
</evidence>
<evidence type="ECO:0000256" key="2">
    <source>
        <dbReference type="ARBA" id="ARBA00022679"/>
    </source>
</evidence>
<dbReference type="Pfam" id="PF08100">
    <property type="entry name" value="Dimerisation"/>
    <property type="match status" value="1"/>
</dbReference>
<organism evidence="7 8">
    <name type="scientific">Nocardia brasiliensis</name>
    <dbReference type="NCBI Taxonomy" id="37326"/>
    <lineage>
        <taxon>Bacteria</taxon>
        <taxon>Bacillati</taxon>
        <taxon>Actinomycetota</taxon>
        <taxon>Actinomycetes</taxon>
        <taxon>Mycobacteriales</taxon>
        <taxon>Nocardiaceae</taxon>
        <taxon>Nocardia</taxon>
    </lineage>
</organism>
<dbReference type="RefSeq" id="WP_167462351.1">
    <property type="nucleotide sequence ID" value="NZ_CP046171.1"/>
</dbReference>
<evidence type="ECO:0000313" key="7">
    <source>
        <dbReference type="EMBL" id="QIS03283.1"/>
    </source>
</evidence>
<proteinExistence type="predicted"/>
<gene>
    <name evidence="7" type="ORF">F5X71_14015</name>
</gene>
<dbReference type="SUPFAM" id="SSF53335">
    <property type="entry name" value="S-adenosyl-L-methionine-dependent methyltransferases"/>
    <property type="match status" value="1"/>
</dbReference>
<evidence type="ECO:0000256" key="3">
    <source>
        <dbReference type="ARBA" id="ARBA00022691"/>
    </source>
</evidence>
<evidence type="ECO:0000256" key="4">
    <source>
        <dbReference type="PIRSR" id="PIRSR005739-1"/>
    </source>
</evidence>
<name>A0A6G9XR30_NOCBR</name>
<accession>A0A6G9XR30</accession>
<feature type="domain" description="O-methyltransferase dimerisation" evidence="6">
    <location>
        <begin position="14"/>
        <end position="89"/>
    </location>
</feature>
<dbReference type="PANTHER" id="PTHR43712:SF2">
    <property type="entry name" value="O-METHYLTRANSFERASE CICE"/>
    <property type="match status" value="1"/>
</dbReference>
<dbReference type="Gene3D" id="1.10.10.10">
    <property type="entry name" value="Winged helix-like DNA-binding domain superfamily/Winged helix DNA-binding domain"/>
    <property type="match status" value="1"/>
</dbReference>
<dbReference type="PIRSF" id="PIRSF005739">
    <property type="entry name" value="O-mtase"/>
    <property type="match status" value="1"/>
</dbReference>
<sequence length="346" mass="36877">MTMPELRDAAAIKQLANAFCHAKLLLTAHEVGVFDWLAANEPADAARIAAGTALHPRGVGDLLRGLTLLGLLTEDAAGYRNSPLVARTLVPGTPEYLGGFLRRADHMLYPTWGSLDAALRTGEPQAAGAGPEAFLGMLADPKQRAQYLRMMDSASTPVAHRLAEVVDWSRYRSFADIGGCRGNLASILLGRHTHLRATVFDLTPMGPEFDAHLSARGVADRAEFVAGDFFADPLPEADVLILGHVLHNWSSAERAKLVDKAFQAVRPGGALLVYDAMYTGEPADLARVLVSLNMLLVTAGGSEYPVAEAIDWLTAAGCTSHSTVPLGGSDTLVIAHKAPARKDSER</sequence>
<dbReference type="Proteomes" id="UP000501705">
    <property type="component" value="Chromosome"/>
</dbReference>
<dbReference type="InterPro" id="IPR036390">
    <property type="entry name" value="WH_DNA-bd_sf"/>
</dbReference>
<dbReference type="GO" id="GO:0008171">
    <property type="term" value="F:O-methyltransferase activity"/>
    <property type="evidence" value="ECO:0007669"/>
    <property type="project" value="InterPro"/>
</dbReference>
<dbReference type="InterPro" id="IPR036388">
    <property type="entry name" value="WH-like_DNA-bd_sf"/>
</dbReference>
<dbReference type="AlphaFoldDB" id="A0A6G9XR30"/>
<dbReference type="CDD" id="cd02440">
    <property type="entry name" value="AdoMet_MTases"/>
    <property type="match status" value="1"/>
</dbReference>
<reference evidence="7 8" key="1">
    <citation type="journal article" date="2019" name="ACS Chem. Biol.">
        <title>Identification and Mobilization of a Cryptic Antibiotic Biosynthesis Gene Locus from a Human-Pathogenic Nocardia Isolate.</title>
        <authorList>
            <person name="Herisse M."/>
            <person name="Ishida K."/>
            <person name="Porter J.L."/>
            <person name="Howden B."/>
            <person name="Hertweck C."/>
            <person name="Stinear T.P."/>
            <person name="Pidot S.J."/>
        </authorList>
    </citation>
    <scope>NUCLEOTIDE SEQUENCE [LARGE SCALE GENOMIC DNA]</scope>
    <source>
        <strain evidence="7 8">AUSMDU00024985</strain>
    </source>
</reference>